<gene>
    <name evidence="15" type="ORF">PF001_g2913</name>
    <name evidence="14" type="ORF">PF002_g4086</name>
    <name evidence="13" type="ORF">PF004_g2805</name>
    <name evidence="12" type="ORF">PF005_g3565</name>
    <name evidence="11" type="ORF">PF006_g2819</name>
    <name evidence="10" type="ORF">PF007_g1825</name>
    <name evidence="16" type="ORF">PF008_g3046</name>
    <name evidence="7" type="ORF">PF009_g2218</name>
    <name evidence="9" type="ORF">PF010_g3156</name>
    <name evidence="8" type="ORF">PF011_g2690</name>
</gene>
<dbReference type="GO" id="GO:0031218">
    <property type="term" value="F:arabinogalactan endo-1,4-beta-galactosidase activity"/>
    <property type="evidence" value="ECO:0007669"/>
    <property type="project" value="UniProtKB-EC"/>
</dbReference>
<sequence length="197" mass="21076">MFLKTAVLLVGALVASVLCPTNAALTKGHDLSSVALMESSQGAKWLSAAGKTTTIETILGAGGMNAVRLRLWTSGQYDLSYTLAMAQRFSKAGYKIYLDLHFSDTVRSYVSSTLKSFTAGGVTLDIVSLGNEITYGFMWPTGKISSGNYANFATLWKAARLGVTDAVAAGTTKPKVMIHLDNGWKYATMSSLFVFDC</sequence>
<dbReference type="GO" id="GO:0015926">
    <property type="term" value="F:glucosidase activity"/>
    <property type="evidence" value="ECO:0007669"/>
    <property type="project" value="InterPro"/>
</dbReference>
<evidence type="ECO:0000313" key="21">
    <source>
        <dbReference type="Proteomes" id="UP000440732"/>
    </source>
</evidence>
<dbReference type="Proteomes" id="UP000488956">
    <property type="component" value="Unassembled WGS sequence"/>
</dbReference>
<evidence type="ECO:0000313" key="11">
    <source>
        <dbReference type="EMBL" id="KAE9153025.1"/>
    </source>
</evidence>
<evidence type="ECO:0000256" key="5">
    <source>
        <dbReference type="ARBA" id="ARBA00023295"/>
    </source>
</evidence>
<evidence type="ECO:0000313" key="22">
    <source>
        <dbReference type="Proteomes" id="UP000441208"/>
    </source>
</evidence>
<dbReference type="Gene3D" id="3.20.20.80">
    <property type="entry name" value="Glycosidases"/>
    <property type="match status" value="1"/>
</dbReference>
<evidence type="ECO:0000313" key="15">
    <source>
        <dbReference type="EMBL" id="KAE9325495.1"/>
    </source>
</evidence>
<dbReference type="EMBL" id="QXFX01000095">
    <property type="protein sequence ID" value="KAE9132493.1"/>
    <property type="molecule type" value="Genomic_DNA"/>
</dbReference>
<proteinExistence type="inferred from homology"/>
<evidence type="ECO:0000313" key="17">
    <source>
        <dbReference type="Proteomes" id="UP000429523"/>
    </source>
</evidence>
<keyword evidence="6" id="KW-0732">Signal</keyword>
<evidence type="ECO:0000313" key="23">
    <source>
        <dbReference type="Proteomes" id="UP000460718"/>
    </source>
</evidence>
<dbReference type="OrthoDB" id="110914at2759"/>
<evidence type="ECO:0000313" key="8">
    <source>
        <dbReference type="EMBL" id="KAE9026161.1"/>
    </source>
</evidence>
<dbReference type="EC" id="3.2.1.89" evidence="3"/>
<evidence type="ECO:0000313" key="26">
    <source>
        <dbReference type="Proteomes" id="UP000488956"/>
    </source>
</evidence>
<protein>
    <recommendedName>
        <fullName evidence="3">arabinogalactan endo-beta-1,4-galactanase</fullName>
        <ecNumber evidence="3">3.2.1.89</ecNumber>
    </recommendedName>
</protein>
<name>A0A6A3M264_9STRA</name>
<dbReference type="InterPro" id="IPR017853">
    <property type="entry name" value="GH"/>
</dbReference>
<dbReference type="Pfam" id="PF07745">
    <property type="entry name" value="Glyco_hydro_53"/>
    <property type="match status" value="1"/>
</dbReference>
<dbReference type="EMBL" id="QXFW01000082">
    <property type="protein sequence ID" value="KAE9026161.1"/>
    <property type="molecule type" value="Genomic_DNA"/>
</dbReference>
<evidence type="ECO:0000256" key="4">
    <source>
        <dbReference type="ARBA" id="ARBA00022801"/>
    </source>
</evidence>
<feature type="chain" id="PRO_5033522098" description="arabinogalactan endo-beta-1,4-galactanase" evidence="6">
    <location>
        <begin position="24"/>
        <end position="197"/>
    </location>
</feature>
<evidence type="ECO:0000313" key="18">
    <source>
        <dbReference type="Proteomes" id="UP000433483"/>
    </source>
</evidence>
<dbReference type="Proteomes" id="UP000440367">
    <property type="component" value="Unassembled WGS sequence"/>
</dbReference>
<comment type="catalytic activity">
    <reaction evidence="1">
        <text>The enzyme specifically hydrolyzes (1-&gt;4)-beta-D-galactosidic linkages in type I arabinogalactans.</text>
        <dbReference type="EC" id="3.2.1.89"/>
    </reaction>
</comment>
<evidence type="ECO:0000313" key="12">
    <source>
        <dbReference type="EMBL" id="KAE9230215.1"/>
    </source>
</evidence>
<evidence type="ECO:0000313" key="13">
    <source>
        <dbReference type="EMBL" id="KAE9250750.1"/>
    </source>
</evidence>
<comment type="caution">
    <text evidence="8">The sequence shown here is derived from an EMBL/GenBank/DDBJ whole genome shotgun (WGS) entry which is preliminary data.</text>
</comment>
<dbReference type="EMBL" id="QXFZ01000046">
    <property type="protein sequence ID" value="KAE9137368.1"/>
    <property type="molecule type" value="Genomic_DNA"/>
</dbReference>
<dbReference type="InterPro" id="IPR011683">
    <property type="entry name" value="Glyco_hydro_53"/>
</dbReference>
<evidence type="ECO:0000313" key="24">
    <source>
        <dbReference type="Proteomes" id="UP000476176"/>
    </source>
</evidence>
<evidence type="ECO:0000313" key="20">
    <source>
        <dbReference type="Proteomes" id="UP000440367"/>
    </source>
</evidence>
<dbReference type="Proteomes" id="UP000437068">
    <property type="component" value="Unassembled WGS sequence"/>
</dbReference>
<evidence type="ECO:0000256" key="1">
    <source>
        <dbReference type="ARBA" id="ARBA00001695"/>
    </source>
</evidence>
<dbReference type="GO" id="GO:0045490">
    <property type="term" value="P:pectin catabolic process"/>
    <property type="evidence" value="ECO:0007669"/>
    <property type="project" value="TreeGrafter"/>
</dbReference>
<organism evidence="8 23">
    <name type="scientific">Phytophthora fragariae</name>
    <dbReference type="NCBI Taxonomy" id="53985"/>
    <lineage>
        <taxon>Eukaryota</taxon>
        <taxon>Sar</taxon>
        <taxon>Stramenopiles</taxon>
        <taxon>Oomycota</taxon>
        <taxon>Peronosporomycetes</taxon>
        <taxon>Peronosporales</taxon>
        <taxon>Peronosporaceae</taxon>
        <taxon>Phytophthora</taxon>
    </lineage>
</organism>
<accession>A0A6A3M264</accession>
<feature type="signal peptide" evidence="6">
    <location>
        <begin position="1"/>
        <end position="23"/>
    </location>
</feature>
<dbReference type="Proteomes" id="UP000440732">
    <property type="component" value="Unassembled WGS sequence"/>
</dbReference>
<dbReference type="Proteomes" id="UP000441208">
    <property type="component" value="Unassembled WGS sequence"/>
</dbReference>
<dbReference type="EMBL" id="QXGE01000087">
    <property type="protein sequence ID" value="KAE9325495.1"/>
    <property type="molecule type" value="Genomic_DNA"/>
</dbReference>
<dbReference type="Proteomes" id="UP000476176">
    <property type="component" value="Unassembled WGS sequence"/>
</dbReference>
<evidence type="ECO:0000313" key="7">
    <source>
        <dbReference type="EMBL" id="KAE8948211.1"/>
    </source>
</evidence>
<dbReference type="SUPFAM" id="SSF51445">
    <property type="entry name" value="(Trans)glycosidases"/>
    <property type="match status" value="1"/>
</dbReference>
<evidence type="ECO:0000313" key="9">
    <source>
        <dbReference type="EMBL" id="KAE9132493.1"/>
    </source>
</evidence>
<dbReference type="EMBL" id="QXGD01000123">
    <property type="protein sequence ID" value="KAE9251900.1"/>
    <property type="molecule type" value="Genomic_DNA"/>
</dbReference>
<dbReference type="Proteomes" id="UP000429523">
    <property type="component" value="Unassembled WGS sequence"/>
</dbReference>
<dbReference type="EMBL" id="QXGF01000057">
    <property type="protein sequence ID" value="KAE8948211.1"/>
    <property type="molecule type" value="Genomic_DNA"/>
</dbReference>
<keyword evidence="4" id="KW-0378">Hydrolase</keyword>
<evidence type="ECO:0000313" key="14">
    <source>
        <dbReference type="EMBL" id="KAE9251900.1"/>
    </source>
</evidence>
<evidence type="ECO:0000256" key="2">
    <source>
        <dbReference type="ARBA" id="ARBA00010687"/>
    </source>
</evidence>
<dbReference type="AlphaFoldDB" id="A0A6A3M264"/>
<evidence type="ECO:0000313" key="10">
    <source>
        <dbReference type="EMBL" id="KAE9137368.1"/>
    </source>
</evidence>
<evidence type="ECO:0000313" key="16">
    <source>
        <dbReference type="EMBL" id="KAE9357674.1"/>
    </source>
</evidence>
<evidence type="ECO:0000256" key="3">
    <source>
        <dbReference type="ARBA" id="ARBA00012556"/>
    </source>
</evidence>
<dbReference type="EMBL" id="QXGC01000083">
    <property type="protein sequence ID" value="KAE9250750.1"/>
    <property type="molecule type" value="Genomic_DNA"/>
</dbReference>
<keyword evidence="18" id="KW-1185">Reference proteome</keyword>
<dbReference type="Proteomes" id="UP000460718">
    <property type="component" value="Unassembled WGS sequence"/>
</dbReference>
<dbReference type="EMBL" id="QXFY01000089">
    <property type="protein sequence ID" value="KAE9357674.1"/>
    <property type="molecule type" value="Genomic_DNA"/>
</dbReference>
<dbReference type="EMBL" id="QXGA01000084">
    <property type="protein sequence ID" value="KAE9153025.1"/>
    <property type="molecule type" value="Genomic_DNA"/>
</dbReference>
<dbReference type="Proteomes" id="UP000486351">
    <property type="component" value="Unassembled WGS sequence"/>
</dbReference>
<evidence type="ECO:0000256" key="6">
    <source>
        <dbReference type="SAM" id="SignalP"/>
    </source>
</evidence>
<reference evidence="23 24" key="1">
    <citation type="submission" date="2018-09" db="EMBL/GenBank/DDBJ databases">
        <title>Genomic investigation of the strawberry pathogen Phytophthora fragariae indicates pathogenicity is determined by transcriptional variation in three key races.</title>
        <authorList>
            <person name="Adams T.M."/>
            <person name="Armitage A.D."/>
            <person name="Sobczyk M.K."/>
            <person name="Bates H.J."/>
            <person name="Dunwell J.M."/>
            <person name="Nellist C.F."/>
            <person name="Harrison R.J."/>
        </authorList>
    </citation>
    <scope>NUCLEOTIDE SEQUENCE [LARGE SCALE GENOMIC DNA]</scope>
    <source>
        <strain evidence="15 19">A4</strain>
        <strain evidence="14 20">BC-1</strain>
        <strain evidence="13 24">BC-23</strain>
        <strain evidence="12 18">NOV-27</strain>
        <strain evidence="11 21">NOV-5</strain>
        <strain evidence="10 22">NOV-71</strain>
        <strain evidence="16 25">NOV-77</strain>
        <strain evidence="7 17">NOV-9</strain>
        <strain evidence="9 26">ONT-3</strain>
        <strain evidence="8 23">SCRP245</strain>
    </source>
</reference>
<dbReference type="EMBL" id="QXGB01000106">
    <property type="protein sequence ID" value="KAE9230215.1"/>
    <property type="molecule type" value="Genomic_DNA"/>
</dbReference>
<dbReference type="PANTHER" id="PTHR34983:SF1">
    <property type="entry name" value="ARABINOGALACTAN ENDO-BETA-1,4-GALACTANASE A"/>
    <property type="match status" value="1"/>
</dbReference>
<evidence type="ECO:0000313" key="19">
    <source>
        <dbReference type="Proteomes" id="UP000437068"/>
    </source>
</evidence>
<comment type="similarity">
    <text evidence="2">Belongs to the glycosyl hydrolase 53 family.</text>
</comment>
<dbReference type="Proteomes" id="UP000433483">
    <property type="component" value="Unassembled WGS sequence"/>
</dbReference>
<dbReference type="PANTHER" id="PTHR34983">
    <property type="entry name" value="ARABINOGALACTAN ENDO-BETA-1,4-GALACTANASE A"/>
    <property type="match status" value="1"/>
</dbReference>
<keyword evidence="5" id="KW-0326">Glycosidase</keyword>
<evidence type="ECO:0000313" key="25">
    <source>
        <dbReference type="Proteomes" id="UP000486351"/>
    </source>
</evidence>